<evidence type="ECO:0000313" key="13">
    <source>
        <dbReference type="EMBL" id="RVU35201.1"/>
    </source>
</evidence>
<dbReference type="NCBIfam" id="NF042439">
    <property type="entry name" value="SulpropCoADesulf"/>
    <property type="match status" value="1"/>
</dbReference>
<evidence type="ECO:0000256" key="7">
    <source>
        <dbReference type="ARBA" id="ARBA00068311"/>
    </source>
</evidence>
<reference evidence="14" key="1">
    <citation type="submission" date="2019-01" db="EMBL/GenBank/DDBJ databases">
        <title>Gri0909 isolated from a small marine red alga.</title>
        <authorList>
            <person name="Kim J."/>
            <person name="Jeong S.E."/>
            <person name="Jeon C.O."/>
        </authorList>
    </citation>
    <scope>NUCLEOTIDE SEQUENCE [LARGE SCALE GENOMIC DNA]</scope>
    <source>
        <strain evidence="14">Gri0909</strain>
    </source>
</reference>
<dbReference type="InterPro" id="IPR009100">
    <property type="entry name" value="AcylCoA_DH/oxidase_NM_dom_sf"/>
</dbReference>
<dbReference type="PANTHER" id="PTHR43884">
    <property type="entry name" value="ACYL-COA DEHYDROGENASE"/>
    <property type="match status" value="1"/>
</dbReference>
<evidence type="ECO:0000256" key="5">
    <source>
        <dbReference type="ARBA" id="ARBA00052938"/>
    </source>
</evidence>
<dbReference type="PANTHER" id="PTHR43884:SF12">
    <property type="entry name" value="ISOVALERYL-COA DEHYDROGENASE, MITOCHONDRIAL-RELATED"/>
    <property type="match status" value="1"/>
</dbReference>
<proteinExistence type="inferred from homology"/>
<keyword evidence="14" id="KW-1185">Reference proteome</keyword>
<dbReference type="Pfam" id="PF00441">
    <property type="entry name" value="Acyl-CoA_dh_1"/>
    <property type="match status" value="1"/>
</dbReference>
<dbReference type="Gene3D" id="1.10.540.10">
    <property type="entry name" value="Acyl-CoA dehydrogenase/oxidase, N-terminal domain"/>
    <property type="match status" value="1"/>
</dbReference>
<dbReference type="OrthoDB" id="5510711at2"/>
<dbReference type="FunFam" id="1.20.140.10:FF:000004">
    <property type="entry name" value="Acyl-CoA dehydrogenase FadE25"/>
    <property type="match status" value="1"/>
</dbReference>
<feature type="domain" description="Acyl-CoA dehydrogenase/oxidase N-terminal" evidence="12">
    <location>
        <begin position="14"/>
        <end position="125"/>
    </location>
</feature>
<accession>A0A3S2Z6E9</accession>
<dbReference type="InterPro" id="IPR013786">
    <property type="entry name" value="AcylCoA_DH/ox_N"/>
</dbReference>
<keyword evidence="9" id="KW-0560">Oxidoreductase</keyword>
<sequence length="413" mass="45131">MTTGIQAAIQFDLSPEQKALQARARDLAQNFVQPRAAETDRTEQYPWEVTEALRENGFMGMTVPQAYGGQGHCFLNAAIVIEQFAQVCGVTGRIVVEANMGGISAILRYGTEEQKKFAAPFVLSGDKPAICITEPEAGSAATEMTTRADKRGNTYVLNGKKHWITGGGVSRLHLVFARVFDEKGEDQGIGGFLAVRDETKGLRIGKREPTMGLRGIPETEVHFEDMEVPEHMVLVPPGGFRRGFAELMDAYNSQRVGAATVAMGIAAGAYEHALNFVQTREQFGRPIAEFQGLQWMLADMSTQLDAARMLIWRAAASAAPFPDVQLAAQAKVFASEMSIKVTNDALQLFGARGYSRNLPLERMVRDARMFTIGGGTAQILRTVVASRLLDRKLPQTRDGYDRLAQRAAKAAAE</sequence>
<dbReference type="GO" id="GO:0003995">
    <property type="term" value="F:acyl-CoA dehydrogenase activity"/>
    <property type="evidence" value="ECO:0007669"/>
    <property type="project" value="TreeGrafter"/>
</dbReference>
<dbReference type="SUPFAM" id="SSF56645">
    <property type="entry name" value="Acyl-CoA dehydrogenase NM domain-like"/>
    <property type="match status" value="1"/>
</dbReference>
<evidence type="ECO:0000256" key="4">
    <source>
        <dbReference type="ARBA" id="ARBA00022827"/>
    </source>
</evidence>
<comment type="similarity">
    <text evidence="2 9">Belongs to the acyl-CoA dehydrogenase family.</text>
</comment>
<evidence type="ECO:0000313" key="14">
    <source>
        <dbReference type="Proteomes" id="UP000287447"/>
    </source>
</evidence>
<dbReference type="Gene3D" id="2.40.110.10">
    <property type="entry name" value="Butyryl-CoA Dehydrogenase, subunit A, domain 2"/>
    <property type="match status" value="1"/>
</dbReference>
<keyword evidence="3 9" id="KW-0285">Flavoprotein</keyword>
<comment type="caution">
    <text evidence="13">The sequence shown here is derived from an EMBL/GenBank/DDBJ whole genome shotgun (WGS) entry which is preliminary data.</text>
</comment>
<dbReference type="AlphaFoldDB" id="A0A3S2Z6E9"/>
<evidence type="ECO:0000259" key="11">
    <source>
        <dbReference type="Pfam" id="PF02770"/>
    </source>
</evidence>
<evidence type="ECO:0000256" key="9">
    <source>
        <dbReference type="RuleBase" id="RU362125"/>
    </source>
</evidence>
<gene>
    <name evidence="13" type="ORF">EOI86_20520</name>
</gene>
<dbReference type="RefSeq" id="WP_127767522.1">
    <property type="nucleotide sequence ID" value="NZ_SADE01000003.1"/>
</dbReference>
<dbReference type="Proteomes" id="UP000287447">
    <property type="component" value="Unassembled WGS sequence"/>
</dbReference>
<evidence type="ECO:0000256" key="6">
    <source>
        <dbReference type="ARBA" id="ARBA00066461"/>
    </source>
</evidence>
<dbReference type="InterPro" id="IPR036250">
    <property type="entry name" value="AcylCo_DH-like_C"/>
</dbReference>
<dbReference type="InterPro" id="IPR009075">
    <property type="entry name" value="AcylCo_DH/oxidase_C"/>
</dbReference>
<feature type="domain" description="Acyl-CoA dehydrogenase/oxidase C-terminal" evidence="10">
    <location>
        <begin position="242"/>
        <end position="389"/>
    </location>
</feature>
<evidence type="ECO:0000259" key="12">
    <source>
        <dbReference type="Pfam" id="PF02771"/>
    </source>
</evidence>
<dbReference type="EC" id="3.13.1.4" evidence="6"/>
<dbReference type="SUPFAM" id="SSF47203">
    <property type="entry name" value="Acyl-CoA dehydrogenase C-terminal domain-like"/>
    <property type="match status" value="1"/>
</dbReference>
<dbReference type="InterPro" id="IPR037069">
    <property type="entry name" value="AcylCoA_DH/ox_N_sf"/>
</dbReference>
<evidence type="ECO:0000256" key="2">
    <source>
        <dbReference type="ARBA" id="ARBA00009347"/>
    </source>
</evidence>
<name>A0A3S2Z6E9_9PROT</name>
<feature type="domain" description="Acyl-CoA oxidase/dehydrogenase middle" evidence="11">
    <location>
        <begin position="129"/>
        <end position="226"/>
    </location>
</feature>
<dbReference type="InterPro" id="IPR050032">
    <property type="entry name" value="AcdA"/>
</dbReference>
<organism evidence="13 14">
    <name type="scientific">Hwanghaeella grinnelliae</name>
    <dbReference type="NCBI Taxonomy" id="2500179"/>
    <lineage>
        <taxon>Bacteria</taxon>
        <taxon>Pseudomonadati</taxon>
        <taxon>Pseudomonadota</taxon>
        <taxon>Alphaproteobacteria</taxon>
        <taxon>Rhodospirillales</taxon>
        <taxon>Rhodospirillaceae</taxon>
        <taxon>Hwanghaeella</taxon>
    </lineage>
</organism>
<dbReference type="InterPro" id="IPR046373">
    <property type="entry name" value="Acyl-CoA_Oxase/DH_mid-dom_sf"/>
</dbReference>
<dbReference type="Pfam" id="PF02770">
    <property type="entry name" value="Acyl-CoA_dh_M"/>
    <property type="match status" value="1"/>
</dbReference>
<protein>
    <recommendedName>
        <fullName evidence="7">3-sulfinopropanoyl-CoA desulfinase</fullName>
        <ecNumber evidence="6">3.13.1.4</ecNumber>
    </recommendedName>
    <alternativeName>
        <fullName evidence="8">3-sulfinopropionyl coenzyme A desulfinase</fullName>
    </alternativeName>
</protein>
<evidence type="ECO:0000256" key="3">
    <source>
        <dbReference type="ARBA" id="ARBA00022630"/>
    </source>
</evidence>
<comment type="cofactor">
    <cofactor evidence="1 9">
        <name>FAD</name>
        <dbReference type="ChEBI" id="CHEBI:57692"/>
    </cofactor>
</comment>
<evidence type="ECO:0000256" key="1">
    <source>
        <dbReference type="ARBA" id="ARBA00001974"/>
    </source>
</evidence>
<dbReference type="PIRSF" id="PIRSF016578">
    <property type="entry name" value="HsaA"/>
    <property type="match status" value="1"/>
</dbReference>
<keyword evidence="4 9" id="KW-0274">FAD</keyword>
<dbReference type="InterPro" id="IPR006091">
    <property type="entry name" value="Acyl-CoA_Oxase/DH_mid-dom"/>
</dbReference>
<dbReference type="Gene3D" id="1.20.140.10">
    <property type="entry name" value="Butyryl-CoA Dehydrogenase, subunit A, domain 3"/>
    <property type="match status" value="1"/>
</dbReference>
<dbReference type="GO" id="GO:0050660">
    <property type="term" value="F:flavin adenine dinucleotide binding"/>
    <property type="evidence" value="ECO:0007669"/>
    <property type="project" value="InterPro"/>
</dbReference>
<evidence type="ECO:0000259" key="10">
    <source>
        <dbReference type="Pfam" id="PF00441"/>
    </source>
</evidence>
<comment type="catalytic activity">
    <reaction evidence="5">
        <text>3-sulfinopropanoyl-CoA + H2O = propanoyl-CoA + sulfite + H(+)</text>
        <dbReference type="Rhea" id="RHEA:41624"/>
        <dbReference type="ChEBI" id="CHEBI:15377"/>
        <dbReference type="ChEBI" id="CHEBI:15378"/>
        <dbReference type="ChEBI" id="CHEBI:17359"/>
        <dbReference type="ChEBI" id="CHEBI:57392"/>
        <dbReference type="ChEBI" id="CHEBI:78349"/>
        <dbReference type="EC" id="3.13.1.4"/>
    </reaction>
    <physiologicalReaction direction="left-to-right" evidence="5">
        <dbReference type="Rhea" id="RHEA:41625"/>
    </physiologicalReaction>
</comment>
<dbReference type="Pfam" id="PF02771">
    <property type="entry name" value="Acyl-CoA_dh_N"/>
    <property type="match status" value="1"/>
</dbReference>
<evidence type="ECO:0000256" key="8">
    <source>
        <dbReference type="ARBA" id="ARBA00075603"/>
    </source>
</evidence>
<dbReference type="EMBL" id="SADE01000003">
    <property type="protein sequence ID" value="RVU35201.1"/>
    <property type="molecule type" value="Genomic_DNA"/>
</dbReference>